<comment type="caution">
    <text evidence="2">The sequence shown here is derived from an EMBL/GenBank/DDBJ whole genome shotgun (WGS) entry which is preliminary data.</text>
</comment>
<dbReference type="OrthoDB" id="5562676at2759"/>
<dbReference type="AlphaFoldDB" id="A0A317SI17"/>
<dbReference type="Proteomes" id="UP000246991">
    <property type="component" value="Unassembled WGS sequence"/>
</dbReference>
<evidence type="ECO:0008006" key="4">
    <source>
        <dbReference type="Google" id="ProtNLM"/>
    </source>
</evidence>
<organism evidence="2 3">
    <name type="scientific">Tuber magnatum</name>
    <name type="common">white Piedmont truffle</name>
    <dbReference type="NCBI Taxonomy" id="42249"/>
    <lineage>
        <taxon>Eukaryota</taxon>
        <taxon>Fungi</taxon>
        <taxon>Dikarya</taxon>
        <taxon>Ascomycota</taxon>
        <taxon>Pezizomycotina</taxon>
        <taxon>Pezizomycetes</taxon>
        <taxon>Pezizales</taxon>
        <taxon>Tuberaceae</taxon>
        <taxon>Tuber</taxon>
    </lineage>
</organism>
<proteinExistence type="predicted"/>
<dbReference type="Pfam" id="PF10173">
    <property type="entry name" value="Mit_KHE1"/>
    <property type="match status" value="1"/>
</dbReference>
<dbReference type="STRING" id="42249.A0A317SI17"/>
<evidence type="ECO:0000313" key="2">
    <source>
        <dbReference type="EMBL" id="PWW73140.1"/>
    </source>
</evidence>
<keyword evidence="3" id="KW-1185">Reference proteome</keyword>
<dbReference type="InterPro" id="IPR018786">
    <property type="entry name" value="Mit_KHE1"/>
</dbReference>
<keyword evidence="1" id="KW-0812">Transmembrane</keyword>
<reference evidence="2 3" key="1">
    <citation type="submission" date="2018-03" db="EMBL/GenBank/DDBJ databases">
        <title>Genomes of Pezizomycetes fungi and the evolution of truffles.</title>
        <authorList>
            <person name="Murat C."/>
            <person name="Payen T."/>
            <person name="Noel B."/>
            <person name="Kuo A."/>
            <person name="Martin F.M."/>
        </authorList>
    </citation>
    <scope>NUCLEOTIDE SEQUENCE [LARGE SCALE GENOMIC DNA]</scope>
    <source>
        <strain evidence="2">091103-1</strain>
    </source>
</reference>
<feature type="transmembrane region" description="Helical" evidence="1">
    <location>
        <begin position="127"/>
        <end position="156"/>
    </location>
</feature>
<evidence type="ECO:0000313" key="3">
    <source>
        <dbReference type="Proteomes" id="UP000246991"/>
    </source>
</evidence>
<accession>A0A317SI17</accession>
<dbReference type="EMBL" id="PYWC01000086">
    <property type="protein sequence ID" value="PWW73140.1"/>
    <property type="molecule type" value="Genomic_DNA"/>
</dbReference>
<keyword evidence="1" id="KW-1133">Transmembrane helix</keyword>
<dbReference type="GO" id="GO:1902600">
    <property type="term" value="P:proton transmembrane transport"/>
    <property type="evidence" value="ECO:0007669"/>
    <property type="project" value="TreeGrafter"/>
</dbReference>
<protein>
    <recommendedName>
        <fullName evidence="4">Mitochondrial K+-H+ exchange-related-domain-containing protein</fullName>
    </recommendedName>
</protein>
<dbReference type="GO" id="GO:0006813">
    <property type="term" value="P:potassium ion transport"/>
    <property type="evidence" value="ECO:0007669"/>
    <property type="project" value="TreeGrafter"/>
</dbReference>
<evidence type="ECO:0000256" key="1">
    <source>
        <dbReference type="SAM" id="Phobius"/>
    </source>
</evidence>
<gene>
    <name evidence="2" type="ORF">C7212DRAFT_353983</name>
</gene>
<dbReference type="PANTHER" id="PTHR28062">
    <property type="entry name" value="K+-H+ EXCHANGE-LIKE PROTEIN"/>
    <property type="match status" value="1"/>
</dbReference>
<dbReference type="PANTHER" id="PTHR28062:SF1">
    <property type="entry name" value="TRANSMEMBRANE PROTEIN"/>
    <property type="match status" value="1"/>
</dbReference>
<sequence length="259" mass="29757">MRLFLIPISTRRTLVYAQRLNKVIHAEPSYADKASAKAANVWFQWETGKAGWQRWITDAGNRLFNRIPHEEWSLKSIPPLSARRRDGGVDKQKIEVLYPPSVIQEKNVFPILQRLSTERNQIHRTRMIWSIVGMPIVAPFAIVPVIPNIPFFYLLYRAFSHWKALSGAKHLEFLLSRNLLAPTPATSLESVYRPIMLRMEPGKKRSCQLTHEEVMLIRKGSAQEIASVTGIPALAAECERACKQVEEHIKEDLKKKKLE</sequence>
<dbReference type="GO" id="GO:0005743">
    <property type="term" value="C:mitochondrial inner membrane"/>
    <property type="evidence" value="ECO:0007669"/>
    <property type="project" value="TreeGrafter"/>
</dbReference>
<name>A0A317SI17_9PEZI</name>
<keyword evidence="1" id="KW-0472">Membrane</keyword>